<accession>S3BTZ3</accession>
<dbReference type="HOGENOM" id="CLU_1179271_0_0_4"/>
<evidence type="ECO:0000313" key="1">
    <source>
        <dbReference type="EMBL" id="EPD97637.1"/>
    </source>
</evidence>
<evidence type="ECO:0000313" key="2">
    <source>
        <dbReference type="Proteomes" id="UP000014400"/>
    </source>
</evidence>
<keyword evidence="2" id="KW-1185">Reference proteome</keyword>
<reference evidence="1 2" key="1">
    <citation type="submission" date="2013-04" db="EMBL/GenBank/DDBJ databases">
        <title>The Genome Sequence of Sutterella wadsworthensis HGA0223.</title>
        <authorList>
            <consortium name="The Broad Institute Genomics Platform"/>
            <person name="Earl A."/>
            <person name="Ward D."/>
            <person name="Feldgarden M."/>
            <person name="Gevers D."/>
            <person name="Schmidt T.M."/>
            <person name="Dover J."/>
            <person name="Dai D."/>
            <person name="Walker B."/>
            <person name="Young S."/>
            <person name="Zeng Q."/>
            <person name="Gargeya S."/>
            <person name="Fitzgerald M."/>
            <person name="Haas B."/>
            <person name="Abouelleil A."/>
            <person name="Allen A.W."/>
            <person name="Alvarado L."/>
            <person name="Arachchi H.M."/>
            <person name="Berlin A.M."/>
            <person name="Chapman S.B."/>
            <person name="Gainer-Dewar J."/>
            <person name="Goldberg J."/>
            <person name="Griggs A."/>
            <person name="Gujja S."/>
            <person name="Hansen M."/>
            <person name="Howarth C."/>
            <person name="Imamovic A."/>
            <person name="Ireland A."/>
            <person name="Larimer J."/>
            <person name="McCowan C."/>
            <person name="Murphy C."/>
            <person name="Pearson M."/>
            <person name="Poon T.W."/>
            <person name="Priest M."/>
            <person name="Roberts A."/>
            <person name="Saif S."/>
            <person name="Shea T."/>
            <person name="Sisk P."/>
            <person name="Sykes S."/>
            <person name="Wortman J."/>
            <person name="Nusbaum C."/>
            <person name="Birren B."/>
        </authorList>
    </citation>
    <scope>NUCLEOTIDE SEQUENCE [LARGE SCALE GENOMIC DNA]</scope>
    <source>
        <strain evidence="1 2">HGA0223</strain>
    </source>
</reference>
<name>S3BTZ3_9BURK</name>
<dbReference type="Gene3D" id="1.10.510.10">
    <property type="entry name" value="Transferase(Phosphotransferase) domain 1"/>
    <property type="match status" value="1"/>
</dbReference>
<protein>
    <recommendedName>
        <fullName evidence="3">Protein kinase domain-containing protein</fullName>
    </recommendedName>
</protein>
<dbReference type="STRING" id="1203554.HMPREF1476_02113"/>
<dbReference type="RefSeq" id="WP_016475156.1">
    <property type="nucleotide sequence ID" value="NZ_KE150481.1"/>
</dbReference>
<gene>
    <name evidence="1" type="ORF">HMPREF1476_02113</name>
</gene>
<dbReference type="AlphaFoldDB" id="S3BTZ3"/>
<dbReference type="Proteomes" id="UP000014400">
    <property type="component" value="Unassembled WGS sequence"/>
</dbReference>
<proteinExistence type="predicted"/>
<sequence length="237" mass="27405">MNQQVPTIQSNANASDFTFTREEFESAPTRQLLRNGRAANAIVWRLRKNGITWTVKDFSKRSWFVRTFIGPFLIRRELAALSRLKNINGIAGRAFRIDRSAMAVEFLEGDSLECIAPERITVEYLCQLEDLISQMHSRGVVHLDLRGLGNVLVRPDGTPGLIDFQAAMCTNHWPKGLRRILEAMDVSGALKRWKYFHPEAMGKERLERLEAINSVRRFWIFQGYFGIKRKKNQKKEH</sequence>
<dbReference type="EMBL" id="ATCF01000034">
    <property type="protein sequence ID" value="EPD97637.1"/>
    <property type="molecule type" value="Genomic_DNA"/>
</dbReference>
<organism evidence="1 2">
    <name type="scientific">Sutterella wadsworthensis HGA0223</name>
    <dbReference type="NCBI Taxonomy" id="1203554"/>
    <lineage>
        <taxon>Bacteria</taxon>
        <taxon>Pseudomonadati</taxon>
        <taxon>Pseudomonadota</taxon>
        <taxon>Betaproteobacteria</taxon>
        <taxon>Burkholderiales</taxon>
        <taxon>Sutterellaceae</taxon>
        <taxon>Sutterella</taxon>
    </lineage>
</organism>
<dbReference type="InterPro" id="IPR011009">
    <property type="entry name" value="Kinase-like_dom_sf"/>
</dbReference>
<dbReference type="SUPFAM" id="SSF56112">
    <property type="entry name" value="Protein kinase-like (PK-like)"/>
    <property type="match status" value="1"/>
</dbReference>
<dbReference type="eggNOG" id="COG0515">
    <property type="taxonomic scope" value="Bacteria"/>
</dbReference>
<evidence type="ECO:0008006" key="3">
    <source>
        <dbReference type="Google" id="ProtNLM"/>
    </source>
</evidence>
<dbReference type="PATRIC" id="fig|1203554.3.peg.2195"/>
<comment type="caution">
    <text evidence="1">The sequence shown here is derived from an EMBL/GenBank/DDBJ whole genome shotgun (WGS) entry which is preliminary data.</text>
</comment>